<keyword evidence="4" id="KW-0808">Transferase</keyword>
<dbReference type="STRING" id="1238182.C882_2482"/>
<dbReference type="GO" id="GO:0004673">
    <property type="term" value="F:protein histidine kinase activity"/>
    <property type="evidence" value="ECO:0007669"/>
    <property type="project" value="UniProtKB-EC"/>
</dbReference>
<dbReference type="Pfam" id="PF02518">
    <property type="entry name" value="HATPase_c"/>
    <property type="match status" value="1"/>
</dbReference>
<accession>K9HQ30</accession>
<evidence type="ECO:0000256" key="7">
    <source>
        <dbReference type="ARBA" id="ARBA00022840"/>
    </source>
</evidence>
<dbReference type="Pfam" id="PF07568">
    <property type="entry name" value="HisKA_2"/>
    <property type="match status" value="1"/>
</dbReference>
<dbReference type="Gene3D" id="3.30.450.20">
    <property type="entry name" value="PAS domain"/>
    <property type="match status" value="3"/>
</dbReference>
<evidence type="ECO:0000256" key="3">
    <source>
        <dbReference type="ARBA" id="ARBA00022553"/>
    </source>
</evidence>
<keyword evidence="3" id="KW-0597">Phosphoprotein</keyword>
<organism evidence="10 11">
    <name type="scientific">Caenispirillum salinarum AK4</name>
    <dbReference type="NCBI Taxonomy" id="1238182"/>
    <lineage>
        <taxon>Bacteria</taxon>
        <taxon>Pseudomonadati</taxon>
        <taxon>Pseudomonadota</taxon>
        <taxon>Alphaproteobacteria</taxon>
        <taxon>Rhodospirillales</taxon>
        <taxon>Novispirillaceae</taxon>
        <taxon>Caenispirillum</taxon>
    </lineage>
</organism>
<dbReference type="CDD" id="cd12915">
    <property type="entry name" value="PDC2_DGC_like"/>
    <property type="match status" value="1"/>
</dbReference>
<feature type="domain" description="Histidine kinase" evidence="9">
    <location>
        <begin position="352"/>
        <end position="551"/>
    </location>
</feature>
<evidence type="ECO:0000256" key="5">
    <source>
        <dbReference type="ARBA" id="ARBA00022741"/>
    </source>
</evidence>
<dbReference type="eggNOG" id="COG3920">
    <property type="taxonomic scope" value="Bacteria"/>
</dbReference>
<dbReference type="InterPro" id="IPR005467">
    <property type="entry name" value="His_kinase_dom"/>
</dbReference>
<name>K9HQ30_9PROT</name>
<dbReference type="InterPro" id="IPR011495">
    <property type="entry name" value="Sig_transdc_His_kin_sub2_dim/P"/>
</dbReference>
<dbReference type="EMBL" id="ANHY01000003">
    <property type="protein sequence ID" value="EKV32403.1"/>
    <property type="molecule type" value="Genomic_DNA"/>
</dbReference>
<proteinExistence type="predicted"/>
<comment type="catalytic activity">
    <reaction evidence="1">
        <text>ATP + protein L-histidine = ADP + protein N-phospho-L-histidine.</text>
        <dbReference type="EC" id="2.7.13.3"/>
    </reaction>
</comment>
<evidence type="ECO:0000256" key="4">
    <source>
        <dbReference type="ARBA" id="ARBA00022679"/>
    </source>
</evidence>
<evidence type="ECO:0000259" key="9">
    <source>
        <dbReference type="PROSITE" id="PS50109"/>
    </source>
</evidence>
<reference evidence="10 11" key="1">
    <citation type="journal article" date="2013" name="Genome Announc.">
        <title>Draft Genome Sequence of an Alphaproteobacterium, Caenispirillum salinarum AK4(T), Isolated from a Solar Saltern.</title>
        <authorList>
            <person name="Khatri I."/>
            <person name="Singh A."/>
            <person name="Korpole S."/>
            <person name="Pinnaka A.K."/>
            <person name="Subramanian S."/>
        </authorList>
    </citation>
    <scope>NUCLEOTIDE SEQUENCE [LARGE SCALE GENOMIC DNA]</scope>
    <source>
        <strain evidence="10 11">AK4</strain>
    </source>
</reference>
<dbReference type="SUPFAM" id="SSF55874">
    <property type="entry name" value="ATPase domain of HSP90 chaperone/DNA topoisomerase II/histidine kinase"/>
    <property type="match status" value="1"/>
</dbReference>
<evidence type="ECO:0000313" key="11">
    <source>
        <dbReference type="Proteomes" id="UP000009881"/>
    </source>
</evidence>
<keyword evidence="7" id="KW-0067">ATP-binding</keyword>
<dbReference type="InterPro" id="IPR054327">
    <property type="entry name" value="His-kinase-like_sensor"/>
</dbReference>
<dbReference type="PANTHER" id="PTHR41523:SF8">
    <property type="entry name" value="ETHYLENE RESPONSE SENSOR PROTEIN"/>
    <property type="match status" value="1"/>
</dbReference>
<keyword evidence="8" id="KW-0812">Transmembrane</keyword>
<keyword evidence="11" id="KW-1185">Reference proteome</keyword>
<dbReference type="Proteomes" id="UP000009881">
    <property type="component" value="Unassembled WGS sequence"/>
</dbReference>
<feature type="transmembrane region" description="Helical" evidence="8">
    <location>
        <begin position="291"/>
        <end position="311"/>
    </location>
</feature>
<keyword evidence="5" id="KW-0547">Nucleotide-binding</keyword>
<keyword evidence="6" id="KW-0418">Kinase</keyword>
<evidence type="ECO:0000256" key="6">
    <source>
        <dbReference type="ARBA" id="ARBA00022777"/>
    </source>
</evidence>
<gene>
    <name evidence="10" type="ORF">C882_2482</name>
</gene>
<evidence type="ECO:0000256" key="1">
    <source>
        <dbReference type="ARBA" id="ARBA00000085"/>
    </source>
</evidence>
<dbReference type="CDD" id="cd12914">
    <property type="entry name" value="PDC1_DGC_like"/>
    <property type="match status" value="1"/>
</dbReference>
<dbReference type="Pfam" id="PF22588">
    <property type="entry name" value="dCache_1_like"/>
    <property type="match status" value="1"/>
</dbReference>
<dbReference type="PROSITE" id="PS50109">
    <property type="entry name" value="HIS_KIN"/>
    <property type="match status" value="1"/>
</dbReference>
<evidence type="ECO:0000313" key="10">
    <source>
        <dbReference type="EMBL" id="EKV32403.1"/>
    </source>
</evidence>
<keyword evidence="8" id="KW-0472">Membrane</keyword>
<sequence length="555" mass="59441">MIRPLHTPRSILLALSTTVTLATLFAWAVFAIADYDSTLASSLRENAIIADLLQEHAHRTIEASDLVLRQLEAAVEGGGGLALGDSPEAVHERLVAMADLLPQVGSLWIIGPDGAVINSSVAPGPMGGRYDDRRYFQVQREAPGAGTFIGELLEGRQTGLDFFAISRRIDDLGGGFGGIVVAAIHTSYFQQFYAGVAMPPGSTLAILRDDGALLVREPLAAGSYGARFPAVMRGLTPQSPRVVSRVASPVDGRDRLVARRLVKDYPLVALVSRKVEAVLAPFWQRQVRTGAVVAVLILTVAALTALGLRALEGERRLKEALAAANISLEDRVRQRTAELEQALADKNLLLSEVYHRVKNNLQMIESLLALQSRTLTDDRARDAFRTARRRINALGLVHQQLLGAGDLATVRLDAFLNELCANLAAGAGAERRGLKVVVDVAPLPADLDRAIPLGLLVNELLSNALLHGYRDGSPGTITVRGEHLTDTEAVRLVVRDDGDGTSSPDAAAAEEDVPRSGMRIVRALAAQLGGELTVRSEPQGTEVTVIIPWPEAEHG</sequence>
<dbReference type="SMART" id="SM00387">
    <property type="entry name" value="HATPase_c"/>
    <property type="match status" value="1"/>
</dbReference>
<evidence type="ECO:0000256" key="8">
    <source>
        <dbReference type="SAM" id="Phobius"/>
    </source>
</evidence>
<dbReference type="PATRIC" id="fig|1238182.3.peg.442"/>
<comment type="caution">
    <text evidence="10">The sequence shown here is derived from an EMBL/GenBank/DDBJ whole genome shotgun (WGS) entry which is preliminary data.</text>
</comment>
<dbReference type="PANTHER" id="PTHR41523">
    <property type="entry name" value="TWO-COMPONENT SYSTEM SENSOR PROTEIN"/>
    <property type="match status" value="1"/>
</dbReference>
<dbReference type="InterPro" id="IPR003594">
    <property type="entry name" value="HATPase_dom"/>
</dbReference>
<keyword evidence="8" id="KW-1133">Transmembrane helix</keyword>
<dbReference type="GO" id="GO:0005524">
    <property type="term" value="F:ATP binding"/>
    <property type="evidence" value="ECO:0007669"/>
    <property type="project" value="UniProtKB-KW"/>
</dbReference>
<evidence type="ECO:0000256" key="2">
    <source>
        <dbReference type="ARBA" id="ARBA00012438"/>
    </source>
</evidence>
<dbReference type="Gene3D" id="3.30.565.10">
    <property type="entry name" value="Histidine kinase-like ATPase, C-terminal domain"/>
    <property type="match status" value="1"/>
</dbReference>
<protein>
    <recommendedName>
        <fullName evidence="2">histidine kinase</fullName>
        <ecNumber evidence="2">2.7.13.3</ecNumber>
    </recommendedName>
</protein>
<dbReference type="InterPro" id="IPR036890">
    <property type="entry name" value="HATPase_C_sf"/>
</dbReference>
<dbReference type="EC" id="2.7.13.3" evidence="2"/>
<dbReference type="AlphaFoldDB" id="K9HQ30"/>